<dbReference type="Gene3D" id="3.30.930.10">
    <property type="entry name" value="Bira Bifunctional Protein, Domain 2"/>
    <property type="match status" value="1"/>
</dbReference>
<evidence type="ECO:0000256" key="4">
    <source>
        <dbReference type="ARBA" id="ARBA00022490"/>
    </source>
</evidence>
<evidence type="ECO:0000256" key="2">
    <source>
        <dbReference type="ARBA" id="ARBA00008226"/>
    </source>
</evidence>
<feature type="binding site" evidence="13">
    <location>
        <position position="413"/>
    </location>
    <ligand>
        <name>Mg(2+)</name>
        <dbReference type="ChEBI" id="CHEBI:18420"/>
        <label>1</label>
    </ligand>
</feature>
<dbReference type="PRINTS" id="PR00982">
    <property type="entry name" value="TRNASYNTHLYS"/>
</dbReference>
<evidence type="ECO:0000256" key="6">
    <source>
        <dbReference type="ARBA" id="ARBA00022723"/>
    </source>
</evidence>
<dbReference type="RefSeq" id="WP_186858879.1">
    <property type="nucleotide sequence ID" value="NZ_JACOON010000008.1"/>
</dbReference>
<keyword evidence="9 13" id="KW-0460">Magnesium</keyword>
<organism evidence="16 17">
    <name type="scientific">Christensenella tenuis</name>
    <dbReference type="NCBI Taxonomy" id="2763033"/>
    <lineage>
        <taxon>Bacteria</taxon>
        <taxon>Bacillati</taxon>
        <taxon>Bacillota</taxon>
        <taxon>Clostridia</taxon>
        <taxon>Christensenellales</taxon>
        <taxon>Christensenellaceae</taxon>
        <taxon>Christensenella</taxon>
    </lineage>
</organism>
<dbReference type="PANTHER" id="PTHR42918">
    <property type="entry name" value="LYSYL-TRNA SYNTHETASE"/>
    <property type="match status" value="1"/>
</dbReference>
<evidence type="ECO:0000256" key="7">
    <source>
        <dbReference type="ARBA" id="ARBA00022741"/>
    </source>
</evidence>
<evidence type="ECO:0000256" key="5">
    <source>
        <dbReference type="ARBA" id="ARBA00022598"/>
    </source>
</evidence>
<feature type="binding site" evidence="13">
    <location>
        <position position="406"/>
    </location>
    <ligand>
        <name>Mg(2+)</name>
        <dbReference type="ChEBI" id="CHEBI:18420"/>
        <label>1</label>
    </ligand>
</feature>
<dbReference type="InterPro" id="IPR012340">
    <property type="entry name" value="NA-bd_OB-fold"/>
</dbReference>
<keyword evidence="11 13" id="KW-0030">Aminoacyl-tRNA synthetase</keyword>
<reference evidence="16 17" key="1">
    <citation type="submission" date="2020-08" db="EMBL/GenBank/DDBJ databases">
        <title>Genome public.</title>
        <authorList>
            <person name="Liu C."/>
            <person name="Sun Q."/>
        </authorList>
    </citation>
    <scope>NUCLEOTIDE SEQUENCE [LARGE SCALE GENOMIC DNA]</scope>
    <source>
        <strain evidence="16 17">NSJ-35</strain>
    </source>
</reference>
<feature type="binding site" evidence="13">
    <location>
        <position position="413"/>
    </location>
    <ligand>
        <name>Mg(2+)</name>
        <dbReference type="ChEBI" id="CHEBI:18420"/>
        <label>2</label>
    </ligand>
</feature>
<evidence type="ECO:0000256" key="1">
    <source>
        <dbReference type="ARBA" id="ARBA00004496"/>
    </source>
</evidence>
<dbReference type="Proteomes" id="UP000606889">
    <property type="component" value="Unassembled WGS sequence"/>
</dbReference>
<protein>
    <recommendedName>
        <fullName evidence="13">Lysine--tRNA ligase</fullName>
        <ecNumber evidence="13">6.1.1.6</ecNumber>
    </recommendedName>
    <alternativeName>
        <fullName evidence="13">Lysyl-tRNA synthetase</fullName>
        <shortName evidence="13">LysRS</shortName>
    </alternativeName>
</protein>
<dbReference type="PANTHER" id="PTHR42918:SF15">
    <property type="entry name" value="LYSINE--TRNA LIGASE, CHLOROPLASTIC_MITOCHONDRIAL"/>
    <property type="match status" value="1"/>
</dbReference>
<dbReference type="NCBIfam" id="NF001756">
    <property type="entry name" value="PRK00484.1"/>
    <property type="match status" value="1"/>
</dbReference>
<evidence type="ECO:0000256" key="13">
    <source>
        <dbReference type="HAMAP-Rule" id="MF_00252"/>
    </source>
</evidence>
<keyword evidence="10 13" id="KW-0648">Protein biosynthesis</keyword>
<comment type="cofactor">
    <cofactor evidence="13 14">
        <name>Mg(2+)</name>
        <dbReference type="ChEBI" id="CHEBI:18420"/>
    </cofactor>
    <text evidence="13 14">Binds 3 Mg(2+) ions per subunit.</text>
</comment>
<evidence type="ECO:0000256" key="3">
    <source>
        <dbReference type="ARBA" id="ARBA00011738"/>
    </source>
</evidence>
<dbReference type="InterPro" id="IPR004365">
    <property type="entry name" value="NA-bd_OB_tRNA"/>
</dbReference>
<comment type="subunit">
    <text evidence="3 13">Homodimer.</text>
</comment>
<dbReference type="SUPFAM" id="SSF50249">
    <property type="entry name" value="Nucleic acid-binding proteins"/>
    <property type="match status" value="1"/>
</dbReference>
<dbReference type="Pfam" id="PF00152">
    <property type="entry name" value="tRNA-synt_2"/>
    <property type="match status" value="1"/>
</dbReference>
<feature type="domain" description="Aminoacyl-transfer RNA synthetases class-II family profile" evidence="15">
    <location>
        <begin position="179"/>
        <end position="494"/>
    </location>
</feature>
<evidence type="ECO:0000313" key="16">
    <source>
        <dbReference type="EMBL" id="MBC5649426.1"/>
    </source>
</evidence>
<dbReference type="PIRSF" id="PIRSF039101">
    <property type="entry name" value="LysRS2"/>
    <property type="match status" value="1"/>
</dbReference>
<evidence type="ECO:0000256" key="10">
    <source>
        <dbReference type="ARBA" id="ARBA00022917"/>
    </source>
</evidence>
<dbReference type="EC" id="6.1.1.6" evidence="13"/>
<accession>A0ABR7EI20</accession>
<keyword evidence="5 13" id="KW-0436">Ligase</keyword>
<dbReference type="PROSITE" id="PS50862">
    <property type="entry name" value="AA_TRNA_LIGASE_II"/>
    <property type="match status" value="1"/>
</dbReference>
<dbReference type="NCBIfam" id="TIGR00499">
    <property type="entry name" value="lysS_bact"/>
    <property type="match status" value="1"/>
</dbReference>
<name>A0ABR7EI20_9FIRM</name>
<dbReference type="CDD" id="cd00775">
    <property type="entry name" value="LysRS_core"/>
    <property type="match status" value="1"/>
</dbReference>
<comment type="similarity">
    <text evidence="2 13">Belongs to the class-II aminoacyl-tRNA synthetase family.</text>
</comment>
<dbReference type="InterPro" id="IPR045864">
    <property type="entry name" value="aa-tRNA-synth_II/BPL/LPL"/>
</dbReference>
<dbReference type="InterPro" id="IPR034762">
    <property type="entry name" value="Lys-tRNA-ligase_II_bac/euk"/>
</dbReference>
<dbReference type="InterPro" id="IPR006195">
    <property type="entry name" value="aa-tRNA-synth_II"/>
</dbReference>
<evidence type="ECO:0000313" key="17">
    <source>
        <dbReference type="Proteomes" id="UP000606889"/>
    </source>
</evidence>
<sequence length="498" mass="56841">MAEKQEKEQQQELSEVLRVRREKLTALKEAGRDPYEITTFEKTHNSDEILNHFDEMEGDTVSVAGRIISKRIMGKASFFHILDGKGKLQIYARRDVMGDEPYAEYKKFDIGDIVGVTGEVFKTNAGEISVKSHEVVLLSKSLLPLPEKWHGLKDTDLRYRQRYVDLIVNPDVKDTFYARSKIIRGIRDFLDNRGFIEVETPVLQTSAGGAAARPFVTHHNTLDIDMYLRIATELHLKRLIVGGFERVYEIGRIFRNEGMDPKHNPEFTTVELYQAYTDYKGMMDLCENLFRYCSQQVNGSDVITYQGTEIDLGSPWKRMTMIEAVKEYSGVDFGVCETDEQARAAAKAAGIHFEGQPSRGELLNEAFEQKVEENLIQPTFIYDYPIEVSPLAKKKPGSDSMVERFELFITGRELANAFSELNDPDDQRERFMEQARKRAEGDDEANMMDEDFVTALEYAMPPTGGMGIGVDRMVMLLTDCFSIRDVLLFPTMKPKDTL</sequence>
<gene>
    <name evidence="13 16" type="primary">lysS</name>
    <name evidence="16" type="ORF">H8S18_13850</name>
</gene>
<dbReference type="HAMAP" id="MF_00252">
    <property type="entry name" value="Lys_tRNA_synth_class2"/>
    <property type="match status" value="1"/>
</dbReference>
<evidence type="ECO:0000259" key="15">
    <source>
        <dbReference type="PROSITE" id="PS50862"/>
    </source>
</evidence>
<evidence type="ECO:0000256" key="8">
    <source>
        <dbReference type="ARBA" id="ARBA00022840"/>
    </source>
</evidence>
<dbReference type="SUPFAM" id="SSF55681">
    <property type="entry name" value="Class II aaRS and biotin synthetases"/>
    <property type="match status" value="1"/>
</dbReference>
<comment type="subcellular location">
    <subcellularLocation>
        <location evidence="1 13">Cytoplasm</location>
    </subcellularLocation>
</comment>
<keyword evidence="17" id="KW-1185">Reference proteome</keyword>
<dbReference type="CDD" id="cd04322">
    <property type="entry name" value="LysRS_N"/>
    <property type="match status" value="1"/>
</dbReference>
<dbReference type="GO" id="GO:0004824">
    <property type="term" value="F:lysine-tRNA ligase activity"/>
    <property type="evidence" value="ECO:0007669"/>
    <property type="project" value="UniProtKB-EC"/>
</dbReference>
<dbReference type="EMBL" id="JACOON010000008">
    <property type="protein sequence ID" value="MBC5649426.1"/>
    <property type="molecule type" value="Genomic_DNA"/>
</dbReference>
<dbReference type="InterPro" id="IPR044136">
    <property type="entry name" value="Lys-tRNA-ligase_II_N"/>
</dbReference>
<dbReference type="InterPro" id="IPR004364">
    <property type="entry name" value="Aa-tRNA-synt_II"/>
</dbReference>
<keyword evidence="7 13" id="KW-0547">Nucleotide-binding</keyword>
<keyword evidence="4 13" id="KW-0963">Cytoplasm</keyword>
<evidence type="ECO:0000256" key="11">
    <source>
        <dbReference type="ARBA" id="ARBA00023146"/>
    </source>
</evidence>
<keyword evidence="6 13" id="KW-0479">Metal-binding</keyword>
<dbReference type="Pfam" id="PF01336">
    <property type="entry name" value="tRNA_anti-codon"/>
    <property type="match status" value="1"/>
</dbReference>
<dbReference type="InterPro" id="IPR018149">
    <property type="entry name" value="Lys-tRNA-synth_II_C"/>
</dbReference>
<comment type="catalytic activity">
    <reaction evidence="12 13 14">
        <text>tRNA(Lys) + L-lysine + ATP = L-lysyl-tRNA(Lys) + AMP + diphosphate</text>
        <dbReference type="Rhea" id="RHEA:20792"/>
        <dbReference type="Rhea" id="RHEA-COMP:9696"/>
        <dbReference type="Rhea" id="RHEA-COMP:9697"/>
        <dbReference type="ChEBI" id="CHEBI:30616"/>
        <dbReference type="ChEBI" id="CHEBI:32551"/>
        <dbReference type="ChEBI" id="CHEBI:33019"/>
        <dbReference type="ChEBI" id="CHEBI:78442"/>
        <dbReference type="ChEBI" id="CHEBI:78529"/>
        <dbReference type="ChEBI" id="CHEBI:456215"/>
        <dbReference type="EC" id="6.1.1.6"/>
    </reaction>
</comment>
<evidence type="ECO:0000256" key="9">
    <source>
        <dbReference type="ARBA" id="ARBA00022842"/>
    </source>
</evidence>
<comment type="caution">
    <text evidence="16">The sequence shown here is derived from an EMBL/GenBank/DDBJ whole genome shotgun (WGS) entry which is preliminary data.</text>
</comment>
<dbReference type="InterPro" id="IPR002313">
    <property type="entry name" value="Lys-tRNA-ligase_II"/>
</dbReference>
<dbReference type="Gene3D" id="2.40.50.140">
    <property type="entry name" value="Nucleic acid-binding proteins"/>
    <property type="match status" value="1"/>
</dbReference>
<evidence type="ECO:0000256" key="14">
    <source>
        <dbReference type="RuleBase" id="RU000336"/>
    </source>
</evidence>
<keyword evidence="8 13" id="KW-0067">ATP-binding</keyword>
<proteinExistence type="inferred from homology"/>
<evidence type="ECO:0000256" key="12">
    <source>
        <dbReference type="ARBA" id="ARBA00048573"/>
    </source>
</evidence>